<dbReference type="GO" id="GO:0009249">
    <property type="term" value="P:protein lipoylation"/>
    <property type="evidence" value="ECO:0007669"/>
    <property type="project" value="TreeGrafter"/>
</dbReference>
<comment type="subunit">
    <text evidence="3">The glycine cleavage system is composed of four proteins: P, T, L and H.</text>
</comment>
<dbReference type="CDD" id="cd06848">
    <property type="entry name" value="GCS_H"/>
    <property type="match status" value="1"/>
</dbReference>
<keyword evidence="7" id="KW-1185">Reference proteome</keyword>
<dbReference type="NCBIfam" id="NF002270">
    <property type="entry name" value="PRK01202.1"/>
    <property type="match status" value="1"/>
</dbReference>
<keyword evidence="2 3" id="KW-0450">Lipoyl</keyword>
<name>A0A3E0VJ41_9MICO</name>
<evidence type="ECO:0000259" key="5">
    <source>
        <dbReference type="PROSITE" id="PS50968"/>
    </source>
</evidence>
<dbReference type="HAMAP" id="MF_00272">
    <property type="entry name" value="GcvH"/>
    <property type="match status" value="1"/>
</dbReference>
<comment type="cofactor">
    <cofactor evidence="3">
        <name>(R)-lipoate</name>
        <dbReference type="ChEBI" id="CHEBI:83088"/>
    </cofactor>
    <text evidence="3">Binds 1 lipoyl cofactor covalently.</text>
</comment>
<protein>
    <recommendedName>
        <fullName evidence="3">Glycine cleavage system H protein</fullName>
    </recommendedName>
</protein>
<dbReference type="EMBL" id="NBWZ01000001">
    <property type="protein sequence ID" value="RFA09731.1"/>
    <property type="molecule type" value="Genomic_DNA"/>
</dbReference>
<dbReference type="Pfam" id="PF01597">
    <property type="entry name" value="GCV_H"/>
    <property type="match status" value="1"/>
</dbReference>
<evidence type="ECO:0000313" key="6">
    <source>
        <dbReference type="EMBL" id="RFA09731.1"/>
    </source>
</evidence>
<dbReference type="SUPFAM" id="SSF51230">
    <property type="entry name" value="Single hybrid motif"/>
    <property type="match status" value="1"/>
</dbReference>
<dbReference type="AlphaFoldDB" id="A0A3E0VJ41"/>
<dbReference type="RefSeq" id="WP_116415134.1">
    <property type="nucleotide sequence ID" value="NZ_NBWZ01000001.1"/>
</dbReference>
<comment type="function">
    <text evidence="3">The glycine cleavage system catalyzes the degradation of glycine. The H protein shuttles the methylamine group of glycine from the P protein to the T protein.</text>
</comment>
<dbReference type="GO" id="GO:0005829">
    <property type="term" value="C:cytosol"/>
    <property type="evidence" value="ECO:0007669"/>
    <property type="project" value="TreeGrafter"/>
</dbReference>
<dbReference type="GO" id="GO:0005960">
    <property type="term" value="C:glycine cleavage complex"/>
    <property type="evidence" value="ECO:0007669"/>
    <property type="project" value="InterPro"/>
</dbReference>
<organism evidence="6 7">
    <name type="scientific">Subtercola boreus</name>
    <dbReference type="NCBI Taxonomy" id="120213"/>
    <lineage>
        <taxon>Bacteria</taxon>
        <taxon>Bacillati</taxon>
        <taxon>Actinomycetota</taxon>
        <taxon>Actinomycetes</taxon>
        <taxon>Micrococcales</taxon>
        <taxon>Microbacteriaceae</taxon>
        <taxon>Subtercola</taxon>
    </lineage>
</organism>
<dbReference type="PROSITE" id="PS50968">
    <property type="entry name" value="BIOTINYL_LIPOYL"/>
    <property type="match status" value="1"/>
</dbReference>
<dbReference type="PANTHER" id="PTHR11715:SF3">
    <property type="entry name" value="GLYCINE CLEAVAGE SYSTEM H PROTEIN-RELATED"/>
    <property type="match status" value="1"/>
</dbReference>
<dbReference type="Gene3D" id="2.40.50.100">
    <property type="match status" value="1"/>
</dbReference>
<feature type="modified residue" description="N6-lipoyllysine" evidence="3 4">
    <location>
        <position position="69"/>
    </location>
</feature>
<comment type="similarity">
    <text evidence="1 3">Belongs to the GcvH family.</text>
</comment>
<dbReference type="OrthoDB" id="9796712at2"/>
<dbReference type="PANTHER" id="PTHR11715">
    <property type="entry name" value="GLYCINE CLEAVAGE SYSTEM H PROTEIN"/>
    <property type="match status" value="1"/>
</dbReference>
<dbReference type="InterPro" id="IPR017453">
    <property type="entry name" value="GCV_H_sub"/>
</dbReference>
<reference evidence="6 7" key="1">
    <citation type="submission" date="2017-04" db="EMBL/GenBank/DDBJ databases">
        <title>Comparative genome analysis of Subtercola boreus.</title>
        <authorList>
            <person name="Cho Y.-J."/>
            <person name="Cho A."/>
            <person name="Kim O.-S."/>
            <person name="Lee J.-I."/>
        </authorList>
    </citation>
    <scope>NUCLEOTIDE SEQUENCE [LARGE SCALE GENOMIC DNA]</scope>
    <source>
        <strain evidence="6 7">K300</strain>
    </source>
</reference>
<dbReference type="InterPro" id="IPR033753">
    <property type="entry name" value="GCV_H/Fam206"/>
</dbReference>
<evidence type="ECO:0000256" key="1">
    <source>
        <dbReference type="ARBA" id="ARBA00009249"/>
    </source>
</evidence>
<gene>
    <name evidence="3" type="primary">gcvH</name>
    <name evidence="6" type="ORF">B7R54_11325</name>
</gene>
<dbReference type="Proteomes" id="UP000256486">
    <property type="component" value="Unassembled WGS sequence"/>
</dbReference>
<dbReference type="NCBIfam" id="TIGR00527">
    <property type="entry name" value="gcvH"/>
    <property type="match status" value="1"/>
</dbReference>
<sequence>MTDFDQLHFTAEHEWVRLEPAADGAAPSATIGITAYAADKLGDVVYVDLPDEGVEIADGSVVGEIESTKSVGELFAPVNGTVLAKNSAVEDSPELVNSDPYGEGWLIRVAFTDLPELLSYTEYQALLGDEEASH</sequence>
<evidence type="ECO:0000256" key="4">
    <source>
        <dbReference type="PIRSR" id="PIRSR617453-50"/>
    </source>
</evidence>
<evidence type="ECO:0000256" key="3">
    <source>
        <dbReference type="HAMAP-Rule" id="MF_00272"/>
    </source>
</evidence>
<evidence type="ECO:0000256" key="2">
    <source>
        <dbReference type="ARBA" id="ARBA00022823"/>
    </source>
</evidence>
<dbReference type="PROSITE" id="PS00189">
    <property type="entry name" value="LIPOYL"/>
    <property type="match status" value="1"/>
</dbReference>
<accession>A0A3E0VJ41</accession>
<proteinExistence type="inferred from homology"/>
<dbReference type="InterPro" id="IPR011053">
    <property type="entry name" value="Single_hybrid_motif"/>
</dbReference>
<feature type="domain" description="Lipoyl-binding" evidence="5">
    <location>
        <begin position="28"/>
        <end position="110"/>
    </location>
</feature>
<dbReference type="GO" id="GO:0019464">
    <property type="term" value="P:glycine decarboxylation via glycine cleavage system"/>
    <property type="evidence" value="ECO:0007669"/>
    <property type="project" value="UniProtKB-UniRule"/>
</dbReference>
<dbReference type="InterPro" id="IPR003016">
    <property type="entry name" value="2-oxoA_DH_lipoyl-BS"/>
</dbReference>
<dbReference type="InterPro" id="IPR000089">
    <property type="entry name" value="Biotin_lipoyl"/>
</dbReference>
<evidence type="ECO:0000313" key="7">
    <source>
        <dbReference type="Proteomes" id="UP000256486"/>
    </source>
</evidence>
<dbReference type="InterPro" id="IPR002930">
    <property type="entry name" value="GCV_H"/>
</dbReference>
<comment type="caution">
    <text evidence="6">The sequence shown here is derived from an EMBL/GenBank/DDBJ whole genome shotgun (WGS) entry which is preliminary data.</text>
</comment>